<accession>A0A8D9GDZ6</accession>
<evidence type="ECO:0000259" key="3">
    <source>
        <dbReference type="PROSITE" id="PS50089"/>
    </source>
</evidence>
<feature type="domain" description="RING-type" evidence="3">
    <location>
        <begin position="82"/>
        <end position="125"/>
    </location>
</feature>
<evidence type="ECO:0000313" key="4">
    <source>
        <dbReference type="EMBL" id="CAG7877591.1"/>
    </source>
</evidence>
<feature type="compositionally biased region" description="Basic and acidic residues" evidence="2">
    <location>
        <begin position="1"/>
        <end position="34"/>
    </location>
</feature>
<protein>
    <recommendedName>
        <fullName evidence="3">RING-type domain-containing protein</fullName>
    </recommendedName>
</protein>
<evidence type="ECO:0000256" key="1">
    <source>
        <dbReference type="PROSITE-ProRule" id="PRU00175"/>
    </source>
</evidence>
<dbReference type="Gene3D" id="3.30.40.10">
    <property type="entry name" value="Zinc/RING finger domain, C3HC4 (zinc finger)"/>
    <property type="match status" value="1"/>
</dbReference>
<evidence type="ECO:0000256" key="2">
    <source>
        <dbReference type="SAM" id="MobiDB-lite"/>
    </source>
</evidence>
<feature type="region of interest" description="Disordered" evidence="2">
    <location>
        <begin position="1"/>
        <end position="43"/>
    </location>
</feature>
<dbReference type="UniPathway" id="UPA00143"/>
<organism evidence="4 5">
    <name type="scientific">Brassica campestris</name>
    <name type="common">Field mustard</name>
    <dbReference type="NCBI Taxonomy" id="3711"/>
    <lineage>
        <taxon>Eukaryota</taxon>
        <taxon>Viridiplantae</taxon>
        <taxon>Streptophyta</taxon>
        <taxon>Embryophyta</taxon>
        <taxon>Tracheophyta</taxon>
        <taxon>Spermatophyta</taxon>
        <taxon>Magnoliopsida</taxon>
        <taxon>eudicotyledons</taxon>
        <taxon>Gunneridae</taxon>
        <taxon>Pentapetalae</taxon>
        <taxon>rosids</taxon>
        <taxon>malvids</taxon>
        <taxon>Brassicales</taxon>
        <taxon>Brassicaceae</taxon>
        <taxon>Brassiceae</taxon>
        <taxon>Brassica</taxon>
    </lineage>
</organism>
<dbReference type="PROSITE" id="PS50089">
    <property type="entry name" value="ZF_RING_2"/>
    <property type="match status" value="1"/>
</dbReference>
<sequence length="182" mass="20581">QEEIRERINKGKEDKEQRRRETEKKVEGSQRESTGDDDASSSARFHELIQDIKPTINYKPPAPPPIPVVKFNSHNFKNVVECVVCLSNLLADGDKARVLPTCNHWFHAHCIDLWFQSHSTCPVCRNIVGLAENHYSGFEPDESPTNSLPTTNTAVIEDSDETNEVQPDQICSRCVADILIRV</sequence>
<dbReference type="InterPro" id="IPR013083">
    <property type="entry name" value="Znf_RING/FYVE/PHD"/>
</dbReference>
<evidence type="ECO:0000313" key="5">
    <source>
        <dbReference type="Proteomes" id="UP000694005"/>
    </source>
</evidence>
<dbReference type="InterPro" id="IPR001841">
    <property type="entry name" value="Znf_RING"/>
</dbReference>
<dbReference type="Gramene" id="A05p41120.2_BraZ1">
    <property type="protein sequence ID" value="A05p41120.2_BraZ1.CDS"/>
    <property type="gene ID" value="A05g41120.2_BraZ1"/>
</dbReference>
<dbReference type="GO" id="GO:0016567">
    <property type="term" value="P:protein ubiquitination"/>
    <property type="evidence" value="ECO:0007669"/>
    <property type="project" value="UniProtKB-UniPathway"/>
</dbReference>
<feature type="non-terminal residue" evidence="4">
    <location>
        <position position="1"/>
    </location>
</feature>
<dbReference type="SUPFAM" id="SSF57850">
    <property type="entry name" value="RING/U-box"/>
    <property type="match status" value="1"/>
</dbReference>
<keyword evidence="1" id="KW-0862">Zinc</keyword>
<dbReference type="SMART" id="SM00184">
    <property type="entry name" value="RING"/>
    <property type="match status" value="1"/>
</dbReference>
<dbReference type="Pfam" id="PF13639">
    <property type="entry name" value="zf-RING_2"/>
    <property type="match status" value="1"/>
</dbReference>
<dbReference type="Proteomes" id="UP000694005">
    <property type="component" value="Chromosome A05"/>
</dbReference>
<dbReference type="AlphaFoldDB" id="A0A8D9GDZ6"/>
<dbReference type="PANTHER" id="PTHR45676:SF184">
    <property type="entry name" value="GENOME ASSEMBLY, CHROMOSOME: A02"/>
    <property type="match status" value="1"/>
</dbReference>
<reference evidence="4 5" key="1">
    <citation type="submission" date="2021-07" db="EMBL/GenBank/DDBJ databases">
        <authorList>
            <consortium name="Genoscope - CEA"/>
            <person name="William W."/>
        </authorList>
    </citation>
    <scope>NUCLEOTIDE SEQUENCE [LARGE SCALE GENOMIC DNA]</scope>
</reference>
<keyword evidence="1" id="KW-0863">Zinc-finger</keyword>
<dbReference type="PANTHER" id="PTHR45676">
    <property type="entry name" value="RING-H2 FINGER PROTEIN ATL51-RELATED"/>
    <property type="match status" value="1"/>
</dbReference>
<gene>
    <name evidence="4" type="ORF">BRAPAZ1V2_A05P41120.2</name>
</gene>
<dbReference type="GO" id="GO:0008270">
    <property type="term" value="F:zinc ion binding"/>
    <property type="evidence" value="ECO:0007669"/>
    <property type="project" value="UniProtKB-KW"/>
</dbReference>
<dbReference type="EMBL" id="LS974621">
    <property type="protein sequence ID" value="CAG7877591.1"/>
    <property type="molecule type" value="Genomic_DNA"/>
</dbReference>
<keyword evidence="1" id="KW-0479">Metal-binding</keyword>
<proteinExistence type="predicted"/>
<name>A0A8D9GDZ6_BRACM</name>